<dbReference type="CTD" id="4357"/>
<dbReference type="SUPFAM" id="SSF52821">
    <property type="entry name" value="Rhodanese/Cell cycle control phosphatase"/>
    <property type="match status" value="2"/>
</dbReference>
<gene>
    <name evidence="7" type="primary">mpst</name>
</gene>
<evidence type="ECO:0000256" key="5">
    <source>
        <dbReference type="RuleBase" id="RU000507"/>
    </source>
</evidence>
<dbReference type="GeneTree" id="ENSGT00510000046773"/>
<comment type="subcellular location">
    <subcellularLocation>
        <location evidence="1">Cytoplasm</location>
    </subcellularLocation>
</comment>
<keyword evidence="2" id="KW-0963">Cytoplasm</keyword>
<reference evidence="7" key="4">
    <citation type="submission" date="2025-08" db="UniProtKB">
        <authorList>
            <consortium name="Ensembl"/>
        </authorList>
    </citation>
    <scope>IDENTIFICATION</scope>
</reference>
<dbReference type="InterPro" id="IPR001307">
    <property type="entry name" value="Thiosulphate_STrfase_CS"/>
</dbReference>
<dbReference type="InterPro" id="IPR036873">
    <property type="entry name" value="Rhodanese-like_dom_sf"/>
</dbReference>
<proteinExistence type="predicted"/>
<protein>
    <recommendedName>
        <fullName evidence="5">Sulfurtransferase</fullName>
    </recommendedName>
</protein>
<reference evidence="7" key="5">
    <citation type="submission" date="2025-09" db="UniProtKB">
        <authorList>
            <consortium name="Ensembl"/>
        </authorList>
    </citation>
    <scope>IDENTIFICATION</scope>
</reference>
<dbReference type="OMA" id="NNNWFAS"/>
<dbReference type="Ensembl" id="ENSCMIT00000014516.1">
    <property type="protein sequence ID" value="ENSCMIP00000014211.1"/>
    <property type="gene ID" value="ENSCMIG00000007067.1"/>
</dbReference>
<reference evidence="8" key="3">
    <citation type="journal article" date="2014" name="Nature">
        <title>Elephant shark genome provides unique insights into gnathostome evolution.</title>
        <authorList>
            <consortium name="International Elephant Shark Genome Sequencing Consortium"/>
            <person name="Venkatesh B."/>
            <person name="Lee A.P."/>
            <person name="Ravi V."/>
            <person name="Maurya A.K."/>
            <person name="Lian M.M."/>
            <person name="Swann J.B."/>
            <person name="Ohta Y."/>
            <person name="Flajnik M.F."/>
            <person name="Sutoh Y."/>
            <person name="Kasahara M."/>
            <person name="Hoon S."/>
            <person name="Gangu V."/>
            <person name="Roy S.W."/>
            <person name="Irimia M."/>
            <person name="Korzh V."/>
            <person name="Kondrychyn I."/>
            <person name="Lim Z.W."/>
            <person name="Tay B.H."/>
            <person name="Tohari S."/>
            <person name="Kong K.W."/>
            <person name="Ho S."/>
            <person name="Lorente-Galdos B."/>
            <person name="Quilez J."/>
            <person name="Marques-Bonet T."/>
            <person name="Raney B.J."/>
            <person name="Ingham P.W."/>
            <person name="Tay A."/>
            <person name="Hillier L.W."/>
            <person name="Minx P."/>
            <person name="Boehm T."/>
            <person name="Wilson R.K."/>
            <person name="Brenner S."/>
            <person name="Warren W.C."/>
        </authorList>
    </citation>
    <scope>NUCLEOTIDE SEQUENCE [LARGE SCALE GENOMIC DNA]</scope>
</reference>
<evidence type="ECO:0000256" key="4">
    <source>
        <dbReference type="ARBA" id="ARBA00022737"/>
    </source>
</evidence>
<dbReference type="GO" id="GO:0004792">
    <property type="term" value="F:thiosulfate-cyanide sulfurtransferase activity"/>
    <property type="evidence" value="ECO:0007669"/>
    <property type="project" value="InterPro"/>
</dbReference>
<evidence type="ECO:0000313" key="8">
    <source>
        <dbReference type="Proteomes" id="UP000314986"/>
    </source>
</evidence>
<dbReference type="PROSITE" id="PS00683">
    <property type="entry name" value="RHODANESE_2"/>
    <property type="match status" value="1"/>
</dbReference>
<keyword evidence="3 5" id="KW-0808">Transferase</keyword>
<dbReference type="Gene3D" id="3.40.250.10">
    <property type="entry name" value="Rhodanese-like domain"/>
    <property type="match status" value="2"/>
</dbReference>
<name>A0A4W3HE97_CALMI</name>
<dbReference type="PROSITE" id="PS50206">
    <property type="entry name" value="RHODANESE_3"/>
    <property type="match status" value="2"/>
</dbReference>
<dbReference type="PANTHER" id="PTHR11364:SF25">
    <property type="entry name" value="3-MERCAPTOPYRUVATE SULFURTRANSFERASE"/>
    <property type="match status" value="1"/>
</dbReference>
<dbReference type="GO" id="GO:0005739">
    <property type="term" value="C:mitochondrion"/>
    <property type="evidence" value="ECO:0007669"/>
    <property type="project" value="TreeGrafter"/>
</dbReference>
<dbReference type="InterPro" id="IPR001763">
    <property type="entry name" value="Rhodanese-like_dom"/>
</dbReference>
<keyword evidence="8" id="KW-1185">Reference proteome</keyword>
<dbReference type="FunCoup" id="A0A4W3HE97">
    <property type="interactions" value="611"/>
</dbReference>
<evidence type="ECO:0000256" key="2">
    <source>
        <dbReference type="ARBA" id="ARBA00022490"/>
    </source>
</evidence>
<dbReference type="STRING" id="7868.ENSCMIP00000014211"/>
<reference evidence="8" key="2">
    <citation type="journal article" date="2007" name="PLoS Biol.">
        <title>Survey sequencing and comparative analysis of the elephant shark (Callorhinchus milii) genome.</title>
        <authorList>
            <person name="Venkatesh B."/>
            <person name="Kirkness E.F."/>
            <person name="Loh Y.H."/>
            <person name="Halpern A.L."/>
            <person name="Lee A.P."/>
            <person name="Johnson J."/>
            <person name="Dandona N."/>
            <person name="Viswanathan L.D."/>
            <person name="Tay A."/>
            <person name="Venter J.C."/>
            <person name="Strausberg R.L."/>
            <person name="Brenner S."/>
        </authorList>
    </citation>
    <scope>NUCLEOTIDE SEQUENCE [LARGE SCALE GENOMIC DNA]</scope>
</reference>
<evidence type="ECO:0000256" key="1">
    <source>
        <dbReference type="ARBA" id="ARBA00004496"/>
    </source>
</evidence>
<dbReference type="Proteomes" id="UP000314986">
    <property type="component" value="Unassembled WGS sequence"/>
</dbReference>
<accession>A0A4W3HE97</accession>
<dbReference type="AlphaFoldDB" id="A0A4W3HE97"/>
<dbReference type="CDD" id="cd01448">
    <property type="entry name" value="TST_Repeat_1"/>
    <property type="match status" value="1"/>
</dbReference>
<dbReference type="GeneID" id="103189773"/>
<evidence type="ECO:0000259" key="6">
    <source>
        <dbReference type="PROSITE" id="PS50206"/>
    </source>
</evidence>
<dbReference type="PANTHER" id="PTHR11364">
    <property type="entry name" value="THIOSULFATE SULFERTANSFERASE"/>
    <property type="match status" value="1"/>
</dbReference>
<dbReference type="InterPro" id="IPR045078">
    <property type="entry name" value="TST/MPST-like"/>
</dbReference>
<organism evidence="7 8">
    <name type="scientific">Callorhinchus milii</name>
    <name type="common">Ghost shark</name>
    <dbReference type="NCBI Taxonomy" id="7868"/>
    <lineage>
        <taxon>Eukaryota</taxon>
        <taxon>Metazoa</taxon>
        <taxon>Chordata</taxon>
        <taxon>Craniata</taxon>
        <taxon>Vertebrata</taxon>
        <taxon>Chondrichthyes</taxon>
        <taxon>Holocephali</taxon>
        <taxon>Chimaeriformes</taxon>
        <taxon>Callorhinchidae</taxon>
        <taxon>Callorhinchus</taxon>
    </lineage>
</organism>
<dbReference type="SMART" id="SM00450">
    <property type="entry name" value="RHOD"/>
    <property type="match status" value="2"/>
</dbReference>
<keyword evidence="4" id="KW-0677">Repeat</keyword>
<sequence length="304" mass="32852">MSLSRTLVSARCLAEALGSGAPGSGAPGAGAEQPIRVLDTSWYLPGSGRDGRREHREAHIPGAGYFDLDECCDRSSPYEHSLPEPEAFAAYAGGLGVSGGCRVVVYDGSPYGAFCSPRVWWMFRLFGHRAVSVLDGGLAAWRRLGLPLESGHASPRPRAFTASYTPSAVTAFPAVVSNIHRPRFQLLDARSRGRFRGIEPEPREGFEPGHIPGSINIPFTTFLDPETLLMRDVASLRAIFEEHHVDLSKPIVATCGTGVTACHIALAAYLCGKEDVAIYDGSWVEWFTRAKPENIISEGKGKLK</sequence>
<evidence type="ECO:0000313" key="7">
    <source>
        <dbReference type="Ensembl" id="ENSCMIP00000014211.1"/>
    </source>
</evidence>
<dbReference type="FunFam" id="3.40.250.10:FF:000001">
    <property type="entry name" value="Sulfurtransferase"/>
    <property type="match status" value="1"/>
</dbReference>
<feature type="domain" description="Rhodanese" evidence="6">
    <location>
        <begin position="180"/>
        <end position="295"/>
    </location>
</feature>
<dbReference type="OrthoDB" id="270167at2759"/>
<evidence type="ECO:0000256" key="3">
    <source>
        <dbReference type="ARBA" id="ARBA00022679"/>
    </source>
</evidence>
<reference evidence="8" key="1">
    <citation type="journal article" date="2006" name="Science">
        <title>Ancient noncoding elements conserved in the human genome.</title>
        <authorList>
            <person name="Venkatesh B."/>
            <person name="Kirkness E.F."/>
            <person name="Loh Y.H."/>
            <person name="Halpern A.L."/>
            <person name="Lee A.P."/>
            <person name="Johnson J."/>
            <person name="Dandona N."/>
            <person name="Viswanathan L.D."/>
            <person name="Tay A."/>
            <person name="Venter J.C."/>
            <person name="Strausberg R.L."/>
            <person name="Brenner S."/>
        </authorList>
    </citation>
    <scope>NUCLEOTIDE SEQUENCE [LARGE SCALE GENOMIC DNA]</scope>
</reference>
<dbReference type="Pfam" id="PF00581">
    <property type="entry name" value="Rhodanese"/>
    <property type="match status" value="2"/>
</dbReference>
<dbReference type="FunFam" id="3.40.250.10:FF:000015">
    <property type="entry name" value="Sulfurtransferase"/>
    <property type="match status" value="1"/>
</dbReference>
<dbReference type="InParanoid" id="A0A4W3HE97"/>
<dbReference type="CDD" id="cd01449">
    <property type="entry name" value="TST_Repeat_2"/>
    <property type="match status" value="1"/>
</dbReference>
<dbReference type="KEGG" id="cmk:103189773"/>
<feature type="domain" description="Rhodanese" evidence="6">
    <location>
        <begin position="31"/>
        <end position="150"/>
    </location>
</feature>